<keyword evidence="6" id="KW-0045">Antibiotic biosynthesis</keyword>
<evidence type="ECO:0000313" key="9">
    <source>
        <dbReference type="EMBL" id="NEY82711.1"/>
    </source>
</evidence>
<evidence type="ECO:0000313" key="8">
    <source>
        <dbReference type="EMBL" id="MBA4537126.1"/>
    </source>
</evidence>
<dbReference type="Gene3D" id="2.30.38.10">
    <property type="entry name" value="Luciferase, Domain 3"/>
    <property type="match status" value="1"/>
</dbReference>
<dbReference type="Pfam" id="PF00668">
    <property type="entry name" value="Condensation"/>
    <property type="match status" value="1"/>
</dbReference>
<dbReference type="PANTHER" id="PTHR45527:SF1">
    <property type="entry name" value="FATTY ACID SYNTHASE"/>
    <property type="match status" value="1"/>
</dbReference>
<protein>
    <submittedName>
        <fullName evidence="9">Amino acid adenylation domain-containing protein</fullName>
    </submittedName>
</protein>
<comment type="similarity">
    <text evidence="2">Belongs to the ATP-dependent AMP-binding enzyme family.</text>
</comment>
<dbReference type="InterPro" id="IPR020845">
    <property type="entry name" value="AMP-binding_CS"/>
</dbReference>
<dbReference type="Pfam" id="PF13193">
    <property type="entry name" value="AMP-binding_C"/>
    <property type="match status" value="1"/>
</dbReference>
<sequence>NQFAEEYPVLQLPTDYKRPLVKGYEGDSISVKIGKELMNKMRRIAAEKGTTLFMLSLAAYNILLAKYSDQEDIIVGSPISGRNHPDVENIIGMFVNTLALRNFPKKEKTFSEFLEEVKQSTLDAFEHQDYPFEMLVKKLNVPRDTSRNPLFDTMFTLQQSSNSEVSIDGLQFSPWEMETNVSKFDLSLYLTETEEGLQAQFEYSTGLFKKESIERLSEHFIKILETIVKSPHIRLAEIEMLTDEEKSLLLCDFNQTEYDHQNKFLLHELFEKQAERMPDQEALRFGDRSMTYKELNEQANQLARKLRKQGVKAESLVSVVMDRSFEMVKSVLAILKAGGAYLPIDPHHPRKRIETIMKDSRTCLLLTQDKYKETLRAYHENMIVVDDRKDDEEEVTNLNRVNNGEHLAYVIYTSGSTGTPKGVMIEHQNVLNTLLTLQRKFPIMENDAYLLKTPFIFDVSVPELFGWMIAGGRLVILEPDMEKDPLEIFNVIQKERVTHVNFVPSMLQPFIDMIPDEQLKEVTKLKYLFIAGEALSPKLAKSVRELLPHTQLFNLYGPTEACIYTTEYSLNDDLETSILPIGKPLHNTEVYVLNSEGKLQPIGIPGELCIAGKGLARGYLHDKKRTKEKFIANPYKENAILYKTGDLVRWLPDGNIEYLGRTDFQIKIRGYRIEIGEIEYCLMQREGVREAVVIDREDTEGNQYLCAYIVADIEWSNREWYRYMAEKLPEYMIPTHFIHLDKMPLSINGKLDRKALPKGETFINEQEYVAPRNEVEKQLVQIWSEVLAIEGNKIGVTDDFFQLGGHSISILKALTQMYFHGWNLSVRDFYTSPTISGLAEKINLVEGFTEEEYSLEAKDIVSPNNTEAMPSGNMIAMKNILVTGATGFLGIHLIRDLLIETDANIYCLVRGPVAEKRFLQKMKLYFNETFMENWNDFQHRIKMMEGDITKEHLGLLKDDYEKVGNHIDVVIHAAALVKHYGNEEEFNQINIKGTERLLDFCFKNEISFHYISTISVSGTRTKDQHQIEFTENKLYINQNIFNNEYIKSKFKAESLIYKARKKGLQASIYRVGNLTGRYTDGMFQENIEENAFYNRFKFLVNFKTIPSHMLNQIIDFTPVDVCSEAIVKILKTEESCGNVFHIFNHHTIKMADVKAALEALGIHLKVLDEEEFKSFIYEIYKNDEQKDLLSNIITELVEVESNKFSWDVKVDSSFTVKYLQQLDDFKYPTIESIYIRKLLKHMQNVGFI</sequence>
<feature type="domain" description="Carrier" evidence="7">
    <location>
        <begin position="770"/>
        <end position="846"/>
    </location>
</feature>
<gene>
    <name evidence="9" type="ORF">G4D64_14655</name>
    <name evidence="8" type="ORF">H1Z61_08200</name>
</gene>
<dbReference type="FunFam" id="1.10.1200.10:FF:000005">
    <property type="entry name" value="Nonribosomal peptide synthetase 1"/>
    <property type="match status" value="1"/>
</dbReference>
<dbReference type="PROSITE" id="PS00455">
    <property type="entry name" value="AMP_BINDING"/>
    <property type="match status" value="1"/>
</dbReference>
<evidence type="ECO:0000256" key="4">
    <source>
        <dbReference type="ARBA" id="ARBA00022553"/>
    </source>
</evidence>
<accession>A0A6B3W4B6</accession>
<evidence type="ECO:0000256" key="1">
    <source>
        <dbReference type="ARBA" id="ARBA00001957"/>
    </source>
</evidence>
<dbReference type="InterPro" id="IPR010071">
    <property type="entry name" value="AA_adenyl_dom"/>
</dbReference>
<dbReference type="InterPro" id="IPR013120">
    <property type="entry name" value="FAR_NAD-bd"/>
</dbReference>
<evidence type="ECO:0000256" key="5">
    <source>
        <dbReference type="ARBA" id="ARBA00022598"/>
    </source>
</evidence>
<keyword evidence="4" id="KW-0597">Phosphoprotein</keyword>
<dbReference type="EMBL" id="JAAIWN010000043">
    <property type="protein sequence ID" value="NEY82711.1"/>
    <property type="molecule type" value="Genomic_DNA"/>
</dbReference>
<feature type="non-terminal residue" evidence="9">
    <location>
        <position position="1"/>
    </location>
</feature>
<dbReference type="InterPro" id="IPR025110">
    <property type="entry name" value="AMP-bd_C"/>
</dbReference>
<evidence type="ECO:0000256" key="2">
    <source>
        <dbReference type="ARBA" id="ARBA00006432"/>
    </source>
</evidence>
<dbReference type="Proteomes" id="UP000570010">
    <property type="component" value="Unassembled WGS sequence"/>
</dbReference>
<dbReference type="SUPFAM" id="SSF56801">
    <property type="entry name" value="Acetyl-CoA synthetase-like"/>
    <property type="match status" value="1"/>
</dbReference>
<comment type="cofactor">
    <cofactor evidence="1">
        <name>pantetheine 4'-phosphate</name>
        <dbReference type="ChEBI" id="CHEBI:47942"/>
    </cofactor>
</comment>
<dbReference type="CDD" id="cd05930">
    <property type="entry name" value="A_NRPS"/>
    <property type="match status" value="1"/>
</dbReference>
<dbReference type="Gene3D" id="3.40.50.720">
    <property type="entry name" value="NAD(P)-binding Rossmann-like Domain"/>
    <property type="match status" value="1"/>
</dbReference>
<dbReference type="FunFam" id="3.30.300.30:FF:000010">
    <property type="entry name" value="Enterobactin synthetase component F"/>
    <property type="match status" value="1"/>
</dbReference>
<dbReference type="InterPro" id="IPR009081">
    <property type="entry name" value="PP-bd_ACP"/>
</dbReference>
<dbReference type="PIRSF" id="PIRSF001617">
    <property type="entry name" value="Alpha-AR"/>
    <property type="match status" value="1"/>
</dbReference>
<dbReference type="FunFam" id="3.40.50.980:FF:000001">
    <property type="entry name" value="Non-ribosomal peptide synthetase"/>
    <property type="match status" value="1"/>
</dbReference>
<dbReference type="Gene3D" id="3.40.50.980">
    <property type="match status" value="2"/>
</dbReference>
<dbReference type="GO" id="GO:0005829">
    <property type="term" value="C:cytosol"/>
    <property type="evidence" value="ECO:0007669"/>
    <property type="project" value="TreeGrafter"/>
</dbReference>
<dbReference type="GO" id="GO:0043041">
    <property type="term" value="P:amino acid activation for nonribosomal peptide biosynthetic process"/>
    <property type="evidence" value="ECO:0007669"/>
    <property type="project" value="TreeGrafter"/>
</dbReference>
<dbReference type="CDD" id="cd05235">
    <property type="entry name" value="SDR_e1"/>
    <property type="match status" value="1"/>
</dbReference>
<dbReference type="EMBL" id="JACEIO010000016">
    <property type="protein sequence ID" value="MBA4537126.1"/>
    <property type="molecule type" value="Genomic_DNA"/>
</dbReference>
<dbReference type="FunFam" id="2.30.38.10:FF:000001">
    <property type="entry name" value="Non-ribosomal peptide synthetase PvdI"/>
    <property type="match status" value="1"/>
</dbReference>
<dbReference type="SUPFAM" id="SSF51735">
    <property type="entry name" value="NAD(P)-binding Rossmann-fold domains"/>
    <property type="match status" value="1"/>
</dbReference>
<dbReference type="PANTHER" id="PTHR45527">
    <property type="entry name" value="NONRIBOSOMAL PEPTIDE SYNTHETASE"/>
    <property type="match status" value="1"/>
</dbReference>
<dbReference type="InterPro" id="IPR010080">
    <property type="entry name" value="Thioester_reductase-like_dom"/>
</dbReference>
<dbReference type="InterPro" id="IPR045851">
    <property type="entry name" value="AMP-bd_C_sf"/>
</dbReference>
<evidence type="ECO:0000256" key="6">
    <source>
        <dbReference type="ARBA" id="ARBA00023194"/>
    </source>
</evidence>
<dbReference type="InterPro" id="IPR006162">
    <property type="entry name" value="Ppantetheine_attach_site"/>
</dbReference>
<dbReference type="CDD" id="cd19531">
    <property type="entry name" value="LCL_NRPS-like"/>
    <property type="match status" value="1"/>
</dbReference>
<organism evidence="9 10">
    <name type="scientific">Bacillus aquiflavi</name>
    <dbReference type="NCBI Taxonomy" id="2672567"/>
    <lineage>
        <taxon>Bacteria</taxon>
        <taxon>Bacillati</taxon>
        <taxon>Bacillota</taxon>
        <taxon>Bacilli</taxon>
        <taxon>Bacillales</taxon>
        <taxon>Bacillaceae</taxon>
        <taxon>Bacillus</taxon>
    </lineage>
</organism>
<dbReference type="InterPro" id="IPR000873">
    <property type="entry name" value="AMP-dep_synth/lig_dom"/>
</dbReference>
<dbReference type="Gene3D" id="3.30.559.30">
    <property type="entry name" value="Nonribosomal peptide synthetase, condensation domain"/>
    <property type="match status" value="1"/>
</dbReference>
<dbReference type="InterPro" id="IPR036291">
    <property type="entry name" value="NAD(P)-bd_dom_sf"/>
</dbReference>
<dbReference type="Gene3D" id="3.30.559.10">
    <property type="entry name" value="Chloramphenicol acetyltransferase-like domain"/>
    <property type="match status" value="1"/>
</dbReference>
<dbReference type="FunFam" id="3.40.50.12780:FF:000012">
    <property type="entry name" value="Non-ribosomal peptide synthetase"/>
    <property type="match status" value="1"/>
</dbReference>
<comment type="caution">
    <text evidence="9">The sequence shown here is derived from an EMBL/GenBank/DDBJ whole genome shotgun (WGS) entry which is preliminary data.</text>
</comment>
<keyword evidence="10" id="KW-1185">Reference proteome</keyword>
<dbReference type="Pfam" id="PF00550">
    <property type="entry name" value="PP-binding"/>
    <property type="match status" value="1"/>
</dbReference>
<reference evidence="9 10" key="1">
    <citation type="submission" date="2020-02" db="EMBL/GenBank/DDBJ databases">
        <title>Bacillus aquiflavi sp. nov., isolated from yellow water of strong flavor Chinese baijiu in Yibin region of China.</title>
        <authorList>
            <person name="Xie J."/>
        </authorList>
    </citation>
    <scope>NUCLEOTIDE SEQUENCE [LARGE SCALE GENOMIC DNA]</scope>
    <source>
        <strain evidence="9 10">3H-10</strain>
    </source>
</reference>
<evidence type="ECO:0000313" key="10">
    <source>
        <dbReference type="Proteomes" id="UP000472971"/>
    </source>
</evidence>
<dbReference type="AlphaFoldDB" id="A0A6B3W4B6"/>
<reference evidence="8 11" key="2">
    <citation type="submission" date="2020-07" db="EMBL/GenBank/DDBJ databases">
        <authorList>
            <person name="Feng H."/>
        </authorList>
    </citation>
    <scope>NUCLEOTIDE SEQUENCE [LARGE SCALE GENOMIC DNA]</scope>
    <source>
        <strain evidence="11">s-12</strain>
        <strain evidence="8">S-12</strain>
    </source>
</reference>
<dbReference type="PROSITE" id="PS50075">
    <property type="entry name" value="CARRIER"/>
    <property type="match status" value="1"/>
</dbReference>
<dbReference type="Pfam" id="PF07993">
    <property type="entry name" value="NAD_binding_4"/>
    <property type="match status" value="1"/>
</dbReference>
<dbReference type="GO" id="GO:0044550">
    <property type="term" value="P:secondary metabolite biosynthetic process"/>
    <property type="evidence" value="ECO:0007669"/>
    <property type="project" value="UniProtKB-ARBA"/>
</dbReference>
<dbReference type="InterPro" id="IPR001242">
    <property type="entry name" value="Condensation_dom"/>
</dbReference>
<keyword evidence="3" id="KW-0596">Phosphopantetheine</keyword>
<name>A0A6B3W4B6_9BACI</name>
<dbReference type="SUPFAM" id="SSF52777">
    <property type="entry name" value="CoA-dependent acyltransferases"/>
    <property type="match status" value="1"/>
</dbReference>
<evidence type="ECO:0000259" key="7">
    <source>
        <dbReference type="PROSITE" id="PS50075"/>
    </source>
</evidence>
<dbReference type="GO" id="GO:0008610">
    <property type="term" value="P:lipid biosynthetic process"/>
    <property type="evidence" value="ECO:0007669"/>
    <property type="project" value="UniProtKB-ARBA"/>
</dbReference>
<dbReference type="SUPFAM" id="SSF47336">
    <property type="entry name" value="ACP-like"/>
    <property type="match status" value="1"/>
</dbReference>
<evidence type="ECO:0000256" key="3">
    <source>
        <dbReference type="ARBA" id="ARBA00022450"/>
    </source>
</evidence>
<dbReference type="InterPro" id="IPR023213">
    <property type="entry name" value="CAT-like_dom_sf"/>
</dbReference>
<evidence type="ECO:0000313" key="11">
    <source>
        <dbReference type="Proteomes" id="UP000570010"/>
    </source>
</evidence>
<dbReference type="RefSeq" id="WP_163243110.1">
    <property type="nucleotide sequence ID" value="NZ_JAAIWN010000043.1"/>
</dbReference>
<dbReference type="Pfam" id="PF00501">
    <property type="entry name" value="AMP-binding"/>
    <property type="match status" value="1"/>
</dbReference>
<dbReference type="GO" id="GO:0017000">
    <property type="term" value="P:antibiotic biosynthetic process"/>
    <property type="evidence" value="ECO:0007669"/>
    <property type="project" value="UniProtKB-KW"/>
</dbReference>
<dbReference type="NCBIfam" id="TIGR01733">
    <property type="entry name" value="AA-adenyl-dom"/>
    <property type="match status" value="1"/>
</dbReference>
<dbReference type="GO" id="GO:0031177">
    <property type="term" value="F:phosphopantetheine binding"/>
    <property type="evidence" value="ECO:0007669"/>
    <property type="project" value="TreeGrafter"/>
</dbReference>
<dbReference type="Proteomes" id="UP000472971">
    <property type="component" value="Unassembled WGS sequence"/>
</dbReference>
<dbReference type="Gene3D" id="1.10.1200.10">
    <property type="entry name" value="ACP-like"/>
    <property type="match status" value="1"/>
</dbReference>
<proteinExistence type="inferred from homology"/>
<dbReference type="Gene3D" id="3.30.300.30">
    <property type="match status" value="1"/>
</dbReference>
<keyword evidence="5" id="KW-0436">Ligase</keyword>
<dbReference type="PROSITE" id="PS00012">
    <property type="entry name" value="PHOSPHOPANTETHEINE"/>
    <property type="match status" value="1"/>
</dbReference>
<dbReference type="InterPro" id="IPR036736">
    <property type="entry name" value="ACP-like_sf"/>
</dbReference>
<dbReference type="GO" id="GO:0016874">
    <property type="term" value="F:ligase activity"/>
    <property type="evidence" value="ECO:0007669"/>
    <property type="project" value="UniProtKB-KW"/>
</dbReference>